<evidence type="ECO:0000313" key="18">
    <source>
        <dbReference type="Proteomes" id="UP001150925"/>
    </source>
</evidence>
<dbReference type="NCBIfam" id="NF004076">
    <property type="entry name" value="PRK05581.1-4"/>
    <property type="match status" value="1"/>
</dbReference>
<dbReference type="Gene3D" id="3.20.20.70">
    <property type="entry name" value="Aldolase class I"/>
    <property type="match status" value="1"/>
</dbReference>
<dbReference type="GO" id="GO:0006098">
    <property type="term" value="P:pentose-phosphate shunt"/>
    <property type="evidence" value="ECO:0007669"/>
    <property type="project" value="InterPro"/>
</dbReference>
<proteinExistence type="inferred from homology"/>
<dbReference type="InterPro" id="IPR011060">
    <property type="entry name" value="RibuloseP-bd_barrel"/>
</dbReference>
<dbReference type="InterPro" id="IPR013785">
    <property type="entry name" value="Aldolase_TIM"/>
</dbReference>
<dbReference type="PIRSF" id="PIRSF001461">
    <property type="entry name" value="RPE"/>
    <property type="match status" value="1"/>
</dbReference>
<evidence type="ECO:0000256" key="2">
    <source>
        <dbReference type="ARBA" id="ARBA00001936"/>
    </source>
</evidence>
<dbReference type="AlphaFoldDB" id="A0A9W8ALG7"/>
<comment type="catalytic activity">
    <reaction evidence="1 13">
        <text>D-ribulose 5-phosphate = D-xylulose 5-phosphate</text>
        <dbReference type="Rhea" id="RHEA:13677"/>
        <dbReference type="ChEBI" id="CHEBI:57737"/>
        <dbReference type="ChEBI" id="CHEBI:58121"/>
        <dbReference type="EC" id="5.1.3.1"/>
    </reaction>
</comment>
<comment type="caution">
    <text evidence="17">The sequence shown here is derived from an EMBL/GenBank/DDBJ whole genome shotgun (WGS) entry which is preliminary data.</text>
</comment>
<comment type="cofactor">
    <cofactor evidence="3">
        <name>Co(2+)</name>
        <dbReference type="ChEBI" id="CHEBI:48828"/>
    </cofactor>
</comment>
<evidence type="ECO:0000256" key="13">
    <source>
        <dbReference type="PIRNR" id="PIRNR001461"/>
    </source>
</evidence>
<dbReference type="CDD" id="cd00429">
    <property type="entry name" value="RPE"/>
    <property type="match status" value="1"/>
</dbReference>
<protein>
    <recommendedName>
        <fullName evidence="9 13">Ribulose-phosphate 3-epimerase</fullName>
        <ecNumber evidence="8 13">5.1.3.1</ecNumber>
    </recommendedName>
</protein>
<dbReference type="FunFam" id="3.20.20.70:FF:000171">
    <property type="entry name" value="Ribulose-phosphate 3-epimerase"/>
    <property type="match status" value="1"/>
</dbReference>
<dbReference type="Pfam" id="PF00834">
    <property type="entry name" value="Ribul_P_3_epim"/>
    <property type="match status" value="1"/>
</dbReference>
<dbReference type="HAMAP" id="MF_02227">
    <property type="entry name" value="RPE"/>
    <property type="match status" value="1"/>
</dbReference>
<comment type="cofactor">
    <cofactor evidence="15">
        <name>a divalent metal cation</name>
        <dbReference type="ChEBI" id="CHEBI:60240"/>
    </cofactor>
    <text evidence="15">Binds 1 divalent metal cation per subunit.</text>
</comment>
<keyword evidence="11 13" id="KW-0413">Isomerase</keyword>
<reference evidence="17" key="1">
    <citation type="submission" date="2022-07" db="EMBL/GenBank/DDBJ databases">
        <title>Phylogenomic reconstructions and comparative analyses of Kickxellomycotina fungi.</title>
        <authorList>
            <person name="Reynolds N.K."/>
            <person name="Stajich J.E."/>
            <person name="Barry K."/>
            <person name="Grigoriev I.V."/>
            <person name="Crous P."/>
            <person name="Smith M.E."/>
        </authorList>
    </citation>
    <scope>NUCLEOTIDE SEQUENCE</scope>
    <source>
        <strain evidence="17">RSA 1196</strain>
    </source>
</reference>
<comment type="similarity">
    <text evidence="7 13">Belongs to the ribulose-phosphate 3-epimerase family.</text>
</comment>
<name>A0A9W8ALG7_9FUNG</name>
<evidence type="ECO:0000313" key="17">
    <source>
        <dbReference type="EMBL" id="KAJ1959679.1"/>
    </source>
</evidence>
<dbReference type="PROSITE" id="PS01085">
    <property type="entry name" value="RIBUL_P_3_EPIMER_1"/>
    <property type="match status" value="1"/>
</dbReference>
<dbReference type="InterPro" id="IPR000056">
    <property type="entry name" value="Ribul_P_3_epim-like"/>
</dbReference>
<dbReference type="PROSITE" id="PS01086">
    <property type="entry name" value="RIBUL_P_3_EPIMER_2"/>
    <property type="match status" value="1"/>
</dbReference>
<comment type="cofactor">
    <cofactor evidence="4">
        <name>Zn(2+)</name>
        <dbReference type="ChEBI" id="CHEBI:29105"/>
    </cofactor>
</comment>
<evidence type="ECO:0000256" key="10">
    <source>
        <dbReference type="ARBA" id="ARBA00022723"/>
    </source>
</evidence>
<dbReference type="Proteomes" id="UP001150925">
    <property type="component" value="Unassembled WGS sequence"/>
</dbReference>
<accession>A0A9W8ALG7</accession>
<dbReference type="OrthoDB" id="1927044at2759"/>
<evidence type="ECO:0000256" key="3">
    <source>
        <dbReference type="ARBA" id="ARBA00001941"/>
    </source>
</evidence>
<evidence type="ECO:0000256" key="6">
    <source>
        <dbReference type="ARBA" id="ARBA00005016"/>
    </source>
</evidence>
<dbReference type="GO" id="GO:0046872">
    <property type="term" value="F:metal ion binding"/>
    <property type="evidence" value="ECO:0007669"/>
    <property type="project" value="UniProtKB-KW"/>
</dbReference>
<feature type="binding site" evidence="16">
    <location>
        <position position="67"/>
    </location>
    <ligand>
        <name>substrate</name>
    </ligand>
</feature>
<feature type="active site" description="Proton acceptor" evidence="14">
    <location>
        <position position="36"/>
    </location>
</feature>
<keyword evidence="15" id="KW-0464">Manganese</keyword>
<evidence type="ECO:0000256" key="4">
    <source>
        <dbReference type="ARBA" id="ARBA00001947"/>
    </source>
</evidence>
<comment type="cofactor">
    <cofactor evidence="5">
        <name>Fe(2+)</name>
        <dbReference type="ChEBI" id="CHEBI:29033"/>
    </cofactor>
</comment>
<evidence type="ECO:0000256" key="16">
    <source>
        <dbReference type="PIRSR" id="PIRSR001461-3"/>
    </source>
</evidence>
<evidence type="ECO:0000256" key="11">
    <source>
        <dbReference type="ARBA" id="ARBA00023235"/>
    </source>
</evidence>
<evidence type="ECO:0000256" key="9">
    <source>
        <dbReference type="ARBA" id="ARBA00013920"/>
    </source>
</evidence>
<dbReference type="PANTHER" id="PTHR11749">
    <property type="entry name" value="RIBULOSE-5-PHOSPHATE-3-EPIMERASE"/>
    <property type="match status" value="1"/>
</dbReference>
<keyword evidence="12 15" id="KW-0170">Cobalt</keyword>
<comment type="cofactor">
    <cofactor evidence="2">
        <name>Mn(2+)</name>
        <dbReference type="ChEBI" id="CHEBI:29035"/>
    </cofactor>
</comment>
<feature type="binding site" evidence="15">
    <location>
        <position position="36"/>
    </location>
    <ligand>
        <name>a divalent metal cation</name>
        <dbReference type="ChEBI" id="CHEBI:60240"/>
    </ligand>
</feature>
<dbReference type="GO" id="GO:0005975">
    <property type="term" value="P:carbohydrate metabolic process"/>
    <property type="evidence" value="ECO:0007669"/>
    <property type="project" value="InterPro"/>
</dbReference>
<evidence type="ECO:0000256" key="8">
    <source>
        <dbReference type="ARBA" id="ARBA00013188"/>
    </source>
</evidence>
<dbReference type="InterPro" id="IPR026019">
    <property type="entry name" value="Ribul_P_3_epim"/>
</dbReference>
<evidence type="ECO:0000256" key="15">
    <source>
        <dbReference type="PIRSR" id="PIRSR001461-2"/>
    </source>
</evidence>
<evidence type="ECO:0000256" key="5">
    <source>
        <dbReference type="ARBA" id="ARBA00001954"/>
    </source>
</evidence>
<keyword evidence="10 15" id="KW-0479">Metal-binding</keyword>
<dbReference type="SUPFAM" id="SSF51366">
    <property type="entry name" value="Ribulose-phoshate binding barrel"/>
    <property type="match status" value="1"/>
</dbReference>
<feature type="active site" description="Proton donor" evidence="14">
    <location>
        <position position="172"/>
    </location>
</feature>
<organism evidence="17 18">
    <name type="scientific">Dispira parvispora</name>
    <dbReference type="NCBI Taxonomy" id="1520584"/>
    <lineage>
        <taxon>Eukaryota</taxon>
        <taxon>Fungi</taxon>
        <taxon>Fungi incertae sedis</taxon>
        <taxon>Zoopagomycota</taxon>
        <taxon>Kickxellomycotina</taxon>
        <taxon>Dimargaritomycetes</taxon>
        <taxon>Dimargaritales</taxon>
        <taxon>Dimargaritaceae</taxon>
        <taxon>Dispira</taxon>
    </lineage>
</organism>
<feature type="binding site" evidence="15">
    <location>
        <position position="172"/>
    </location>
    <ligand>
        <name>a divalent metal cation</name>
        <dbReference type="ChEBI" id="CHEBI:60240"/>
    </ligand>
</feature>
<feature type="binding site" evidence="16">
    <location>
        <begin position="143"/>
        <end position="146"/>
    </location>
    <ligand>
        <name>substrate</name>
    </ligand>
</feature>
<feature type="binding site" evidence="15">
    <location>
        <position position="67"/>
    </location>
    <ligand>
        <name>a divalent metal cation</name>
        <dbReference type="ChEBI" id="CHEBI:60240"/>
    </ligand>
</feature>
<feature type="binding site" evidence="16">
    <location>
        <position position="9"/>
    </location>
    <ligand>
        <name>substrate</name>
    </ligand>
</feature>
<keyword evidence="15" id="KW-0862">Zinc</keyword>
<evidence type="ECO:0000256" key="7">
    <source>
        <dbReference type="ARBA" id="ARBA00009541"/>
    </source>
</evidence>
<sequence>MVVPKIAPSLLSGDFAILASECQRMVDLGADYIHMDVMDGHFVPNLTIGAPVIKSLRPHTKAFLDCHLMVSHPEQWVEDFAKAGADMFTFHYEATDDSLALIKKIHELGMKAGIAIKPKTPVDAIMPLVSHVDMVLVMTVEPGFGGQKFMADCMPKVTTLRKAFPELDIEVDGGLDLTNIDQAAEAGANVIVAGTSIFKAPSPGEVIAAFKKSIQTCNSA</sequence>
<feature type="binding site" evidence="16">
    <location>
        <begin position="194"/>
        <end position="195"/>
    </location>
    <ligand>
        <name>substrate</name>
    </ligand>
</feature>
<gene>
    <name evidence="17" type="primary">RPE1</name>
    <name evidence="17" type="ORF">IWQ62_004518</name>
</gene>
<feature type="binding site" evidence="15">
    <location>
        <position position="34"/>
    </location>
    <ligand>
        <name>a divalent metal cation</name>
        <dbReference type="ChEBI" id="CHEBI:60240"/>
    </ligand>
</feature>
<keyword evidence="13" id="KW-0119">Carbohydrate metabolism</keyword>
<evidence type="ECO:0000256" key="14">
    <source>
        <dbReference type="PIRSR" id="PIRSR001461-1"/>
    </source>
</evidence>
<evidence type="ECO:0000256" key="12">
    <source>
        <dbReference type="ARBA" id="ARBA00023285"/>
    </source>
</evidence>
<dbReference type="EC" id="5.1.3.1" evidence="8 13"/>
<keyword evidence="18" id="KW-1185">Reference proteome</keyword>
<dbReference type="NCBIfam" id="TIGR01163">
    <property type="entry name" value="rpe"/>
    <property type="match status" value="1"/>
</dbReference>
<feature type="binding site" evidence="16">
    <location>
        <position position="174"/>
    </location>
    <ligand>
        <name>substrate</name>
    </ligand>
</feature>
<evidence type="ECO:0000256" key="1">
    <source>
        <dbReference type="ARBA" id="ARBA00001782"/>
    </source>
</evidence>
<dbReference type="EMBL" id="JANBPY010001527">
    <property type="protein sequence ID" value="KAJ1959679.1"/>
    <property type="molecule type" value="Genomic_DNA"/>
</dbReference>
<dbReference type="GO" id="GO:0004750">
    <property type="term" value="F:D-ribulose-phosphate 3-epimerase activity"/>
    <property type="evidence" value="ECO:0007669"/>
    <property type="project" value="UniProtKB-EC"/>
</dbReference>
<comment type="pathway">
    <text evidence="6">Carbohydrate degradation; pentose phosphate pathway; D-xylulose 5-phosphate from D-ribulose 5-phosphate (non-oxidative stage): step 1/1.</text>
</comment>